<reference evidence="1" key="1">
    <citation type="submission" date="2021-06" db="EMBL/GenBank/DDBJ databases">
        <authorList>
            <person name="Kallberg Y."/>
            <person name="Tangrot J."/>
            <person name="Rosling A."/>
        </authorList>
    </citation>
    <scope>NUCLEOTIDE SEQUENCE</scope>
    <source>
        <strain evidence="1">MT106</strain>
    </source>
</reference>
<dbReference type="Pfam" id="PF09774">
    <property type="entry name" value="MIX23"/>
    <property type="match status" value="1"/>
</dbReference>
<dbReference type="OrthoDB" id="5593818at2759"/>
<comment type="caution">
    <text evidence="1">The sequence shown here is derived from an EMBL/GenBank/DDBJ whole genome shotgun (WGS) entry which is preliminary data.</text>
</comment>
<evidence type="ECO:0000313" key="1">
    <source>
        <dbReference type="EMBL" id="CAG8563552.1"/>
    </source>
</evidence>
<gene>
    <name evidence="1" type="ORF">AGERDE_LOCUS7272</name>
</gene>
<keyword evidence="2" id="KW-1185">Reference proteome</keyword>
<accession>A0A9N9BEL8</accession>
<name>A0A9N9BEL8_9GLOM</name>
<organism evidence="1 2">
    <name type="scientific">Ambispora gerdemannii</name>
    <dbReference type="NCBI Taxonomy" id="144530"/>
    <lineage>
        <taxon>Eukaryota</taxon>
        <taxon>Fungi</taxon>
        <taxon>Fungi incertae sedis</taxon>
        <taxon>Mucoromycota</taxon>
        <taxon>Glomeromycotina</taxon>
        <taxon>Glomeromycetes</taxon>
        <taxon>Archaeosporales</taxon>
        <taxon>Ambisporaceae</taxon>
        <taxon>Ambispora</taxon>
    </lineage>
</organism>
<protein>
    <submittedName>
        <fullName evidence="1">1923_t:CDS:1</fullName>
    </submittedName>
</protein>
<evidence type="ECO:0000313" key="2">
    <source>
        <dbReference type="Proteomes" id="UP000789831"/>
    </source>
</evidence>
<proteinExistence type="predicted"/>
<dbReference type="GO" id="GO:0005758">
    <property type="term" value="C:mitochondrial intermembrane space"/>
    <property type="evidence" value="ECO:0007669"/>
    <property type="project" value="InterPro"/>
</dbReference>
<dbReference type="InterPro" id="IPR019171">
    <property type="entry name" value="MIX23"/>
</dbReference>
<dbReference type="AlphaFoldDB" id="A0A9N9BEL8"/>
<dbReference type="Proteomes" id="UP000789831">
    <property type="component" value="Unassembled WGS sequence"/>
</dbReference>
<sequence>MDEELTQKQKKYEDDPFDRNLKNEMFVTESKRRMITNEVTVEDIVRERSINLFKNKCRIFRIPPDFREFISKQ</sequence>
<dbReference type="EMBL" id="CAJVPL010001296">
    <property type="protein sequence ID" value="CAG8563552.1"/>
    <property type="molecule type" value="Genomic_DNA"/>
</dbReference>